<evidence type="ECO:0000256" key="8">
    <source>
        <dbReference type="ARBA" id="ARBA00022741"/>
    </source>
</evidence>
<reference evidence="19" key="1">
    <citation type="submission" date="2023-06" db="EMBL/GenBank/DDBJ databases">
        <title>Identification and characterization of horizontal gene transfer across gut microbiota members of farm animals based on homology search.</title>
        <authorList>
            <person name="Zeman M."/>
            <person name="Kubasova T."/>
            <person name="Jahodarova E."/>
            <person name="Nykrynova M."/>
            <person name="Rychlik I."/>
        </authorList>
    </citation>
    <scope>NUCLEOTIDE SEQUENCE [LARGE SCALE GENOMIC DNA]</scope>
    <source>
        <strain evidence="19">ET39</strain>
    </source>
</reference>
<evidence type="ECO:0000256" key="11">
    <source>
        <dbReference type="ARBA" id="ARBA00022989"/>
    </source>
</evidence>
<dbReference type="SMART" id="SM00388">
    <property type="entry name" value="HisKA"/>
    <property type="match status" value="1"/>
</dbReference>
<sequence>MRKRILRDYVLVVTAALLCGFLIFYLVVSNIMMESTKNDLHYTLKTLEALPREELIARDDALSQTLEDENSRITIIDADGEVLLDSDVDGTMENHLQREEVQMALREGEGYAIRYSTTLDMPMLYVALYSPEQSCIYRIAIPYNGLEAYGVSLLPAAVVSFVVASLIALLLARKSASSLTRPLQEIGNEIRRSQDSNVPLSFHTFHYEELNEIADTIKQMQEEIQHYIKRLKREKKIRQEFFDNASHELKTPLTSIRGYGELLKNGVVNDPQQAQECIDRILKETTHMTALITDILMISRLEGNDVVEEKVDIPLRSSVEEVRKSLDPMARENHVFLDVQAEDCCVHMSQKHLEQLLSNLISNAIKYNRENGTVDVFLKSERQRLVLSVEDSGIGISKEDQKHIFERFYRVDKGRSRRVGGTGLGLAIVKHIVRYYNGTIDVFSRENIGTKITITLPSVVVRQDEER</sequence>
<dbReference type="PANTHER" id="PTHR45528">
    <property type="entry name" value="SENSOR HISTIDINE KINASE CPXA"/>
    <property type="match status" value="1"/>
</dbReference>
<dbReference type="Proteomes" id="UP001529340">
    <property type="component" value="Unassembled WGS sequence"/>
</dbReference>
<name>A0ABT7UC03_9FIRM</name>
<evidence type="ECO:0000256" key="1">
    <source>
        <dbReference type="ARBA" id="ARBA00000085"/>
    </source>
</evidence>
<dbReference type="Pfam" id="PF02518">
    <property type="entry name" value="HATPase_c"/>
    <property type="match status" value="1"/>
</dbReference>
<keyword evidence="10 18" id="KW-0067">ATP-binding</keyword>
<comment type="subcellular location">
    <subcellularLocation>
        <location evidence="2">Cell membrane</location>
        <topology evidence="2">Multi-pass membrane protein</topology>
    </subcellularLocation>
</comment>
<keyword evidence="14" id="KW-0175">Coiled coil</keyword>
<evidence type="ECO:0000256" key="14">
    <source>
        <dbReference type="SAM" id="Coils"/>
    </source>
</evidence>
<protein>
    <recommendedName>
        <fullName evidence="3">histidine kinase</fullName>
        <ecNumber evidence="3">2.7.13.3</ecNumber>
    </recommendedName>
</protein>
<dbReference type="GO" id="GO:0005524">
    <property type="term" value="F:ATP binding"/>
    <property type="evidence" value="ECO:0007669"/>
    <property type="project" value="UniProtKB-KW"/>
</dbReference>
<organism evidence="18 19">
    <name type="scientific">Amedibacillus dolichus</name>
    <dbReference type="NCBI Taxonomy" id="31971"/>
    <lineage>
        <taxon>Bacteria</taxon>
        <taxon>Bacillati</taxon>
        <taxon>Bacillota</taxon>
        <taxon>Erysipelotrichia</taxon>
        <taxon>Erysipelotrichales</taxon>
        <taxon>Erysipelotrichaceae</taxon>
        <taxon>Amedibacillus</taxon>
    </lineage>
</organism>
<evidence type="ECO:0000256" key="6">
    <source>
        <dbReference type="ARBA" id="ARBA00022679"/>
    </source>
</evidence>
<keyword evidence="19" id="KW-1185">Reference proteome</keyword>
<dbReference type="InterPro" id="IPR036097">
    <property type="entry name" value="HisK_dim/P_sf"/>
</dbReference>
<reference evidence="18 19" key="3">
    <citation type="submission" date="2023-06" db="EMBL/GenBank/DDBJ databases">
        <authorList>
            <person name="Zeman M."/>
            <person name="Kubasova T."/>
            <person name="Jahodarova E."/>
            <person name="Nykrynova M."/>
            <person name="Rychlik I."/>
        </authorList>
    </citation>
    <scope>NUCLEOTIDE SEQUENCE [LARGE SCALE GENOMIC DNA]</scope>
    <source>
        <strain evidence="18 19">ET39</strain>
    </source>
</reference>
<keyword evidence="7 15" id="KW-0812">Transmembrane</keyword>
<dbReference type="SUPFAM" id="SSF47384">
    <property type="entry name" value="Homodimeric domain of signal transducing histidine kinase"/>
    <property type="match status" value="1"/>
</dbReference>
<keyword evidence="8" id="KW-0547">Nucleotide-binding</keyword>
<evidence type="ECO:0000256" key="15">
    <source>
        <dbReference type="SAM" id="Phobius"/>
    </source>
</evidence>
<evidence type="ECO:0000259" key="16">
    <source>
        <dbReference type="PROSITE" id="PS50109"/>
    </source>
</evidence>
<keyword evidence="12" id="KW-0902">Two-component regulatory system</keyword>
<feature type="coiled-coil region" evidence="14">
    <location>
        <begin position="210"/>
        <end position="237"/>
    </location>
</feature>
<feature type="domain" description="Histidine kinase" evidence="16">
    <location>
        <begin position="244"/>
        <end position="460"/>
    </location>
</feature>
<keyword evidence="13 15" id="KW-0472">Membrane</keyword>
<dbReference type="InterPro" id="IPR050398">
    <property type="entry name" value="HssS/ArlS-like"/>
</dbReference>
<evidence type="ECO:0000256" key="12">
    <source>
        <dbReference type="ARBA" id="ARBA00023012"/>
    </source>
</evidence>
<accession>A0ABT7UC03</accession>
<dbReference type="SMART" id="SM00387">
    <property type="entry name" value="HATPase_c"/>
    <property type="match status" value="1"/>
</dbReference>
<dbReference type="PRINTS" id="PR00344">
    <property type="entry name" value="BCTRLSENSOR"/>
</dbReference>
<evidence type="ECO:0000256" key="2">
    <source>
        <dbReference type="ARBA" id="ARBA00004651"/>
    </source>
</evidence>
<dbReference type="CDD" id="cd00075">
    <property type="entry name" value="HATPase"/>
    <property type="match status" value="1"/>
</dbReference>
<evidence type="ECO:0000256" key="13">
    <source>
        <dbReference type="ARBA" id="ARBA00023136"/>
    </source>
</evidence>
<feature type="transmembrane region" description="Helical" evidence="15">
    <location>
        <begin position="153"/>
        <end position="172"/>
    </location>
</feature>
<evidence type="ECO:0000313" key="18">
    <source>
        <dbReference type="EMBL" id="MDM8157160.1"/>
    </source>
</evidence>
<dbReference type="InterPro" id="IPR005467">
    <property type="entry name" value="His_kinase_dom"/>
</dbReference>
<dbReference type="PANTHER" id="PTHR45528:SF1">
    <property type="entry name" value="SENSOR HISTIDINE KINASE CPXA"/>
    <property type="match status" value="1"/>
</dbReference>
<dbReference type="PROSITE" id="PS50109">
    <property type="entry name" value="HIS_KIN"/>
    <property type="match status" value="1"/>
</dbReference>
<evidence type="ECO:0000256" key="5">
    <source>
        <dbReference type="ARBA" id="ARBA00022553"/>
    </source>
</evidence>
<dbReference type="EC" id="2.7.13.3" evidence="3"/>
<keyword evidence="6" id="KW-0808">Transferase</keyword>
<dbReference type="Gene3D" id="1.10.287.130">
    <property type="match status" value="1"/>
</dbReference>
<comment type="catalytic activity">
    <reaction evidence="1">
        <text>ATP + protein L-histidine = ADP + protein N-phospho-L-histidine.</text>
        <dbReference type="EC" id="2.7.13.3"/>
    </reaction>
</comment>
<keyword evidence="5" id="KW-0597">Phosphoprotein</keyword>
<gene>
    <name evidence="18" type="ORF">QUV96_05840</name>
</gene>
<comment type="caution">
    <text evidence="18">The sequence shown here is derived from an EMBL/GenBank/DDBJ whole genome shotgun (WGS) entry which is preliminary data.</text>
</comment>
<keyword evidence="11 15" id="KW-1133">Transmembrane helix</keyword>
<dbReference type="InterPro" id="IPR003594">
    <property type="entry name" value="HATPase_dom"/>
</dbReference>
<dbReference type="Pfam" id="PF00512">
    <property type="entry name" value="HisKA"/>
    <property type="match status" value="1"/>
</dbReference>
<evidence type="ECO:0000256" key="7">
    <source>
        <dbReference type="ARBA" id="ARBA00022692"/>
    </source>
</evidence>
<dbReference type="InterPro" id="IPR003660">
    <property type="entry name" value="HAMP_dom"/>
</dbReference>
<dbReference type="CDD" id="cd00082">
    <property type="entry name" value="HisKA"/>
    <property type="match status" value="1"/>
</dbReference>
<evidence type="ECO:0000256" key="4">
    <source>
        <dbReference type="ARBA" id="ARBA00022475"/>
    </source>
</evidence>
<dbReference type="InterPro" id="IPR036890">
    <property type="entry name" value="HATPase_C_sf"/>
</dbReference>
<evidence type="ECO:0000313" key="19">
    <source>
        <dbReference type="Proteomes" id="UP001529340"/>
    </source>
</evidence>
<evidence type="ECO:0000256" key="9">
    <source>
        <dbReference type="ARBA" id="ARBA00022777"/>
    </source>
</evidence>
<dbReference type="InterPro" id="IPR004358">
    <property type="entry name" value="Sig_transdc_His_kin-like_C"/>
</dbReference>
<feature type="domain" description="HAMP" evidence="17">
    <location>
        <begin position="177"/>
        <end position="229"/>
    </location>
</feature>
<evidence type="ECO:0000259" key="17">
    <source>
        <dbReference type="PROSITE" id="PS50885"/>
    </source>
</evidence>
<dbReference type="InterPro" id="IPR003661">
    <property type="entry name" value="HisK_dim/P_dom"/>
</dbReference>
<evidence type="ECO:0000256" key="3">
    <source>
        <dbReference type="ARBA" id="ARBA00012438"/>
    </source>
</evidence>
<dbReference type="EMBL" id="JAUDCG010000020">
    <property type="protein sequence ID" value="MDM8157160.1"/>
    <property type="molecule type" value="Genomic_DNA"/>
</dbReference>
<dbReference type="SUPFAM" id="SSF55874">
    <property type="entry name" value="ATPase domain of HSP90 chaperone/DNA topoisomerase II/histidine kinase"/>
    <property type="match status" value="1"/>
</dbReference>
<dbReference type="PROSITE" id="PS50885">
    <property type="entry name" value="HAMP"/>
    <property type="match status" value="1"/>
</dbReference>
<proteinExistence type="predicted"/>
<dbReference type="Gene3D" id="3.30.565.10">
    <property type="entry name" value="Histidine kinase-like ATPase, C-terminal domain"/>
    <property type="match status" value="1"/>
</dbReference>
<keyword evidence="4" id="KW-1003">Cell membrane</keyword>
<reference evidence="18 19" key="2">
    <citation type="submission" date="2023-06" db="EMBL/GenBank/DDBJ databases">
        <title>Identification and characterization of horizontal gene transfer across gut microbiota members of farm animals based on homology search.</title>
        <authorList>
            <person name="Schwarzerova J."/>
            <person name="Nykrynova M."/>
            <person name="Jureckova K."/>
            <person name="Cejkova D."/>
            <person name="Rychlik I."/>
        </authorList>
    </citation>
    <scope>NUCLEOTIDE SEQUENCE [LARGE SCALE GENOMIC DNA]</scope>
    <source>
        <strain evidence="18 19">ET39</strain>
    </source>
</reference>
<feature type="transmembrane region" description="Helical" evidence="15">
    <location>
        <begin position="9"/>
        <end position="28"/>
    </location>
</feature>
<keyword evidence="9" id="KW-0418">Kinase</keyword>
<dbReference type="Gene3D" id="6.10.340.10">
    <property type="match status" value="1"/>
</dbReference>
<dbReference type="RefSeq" id="WP_289607623.1">
    <property type="nucleotide sequence ID" value="NZ_JAUDCG010000020.1"/>
</dbReference>
<evidence type="ECO:0000256" key="10">
    <source>
        <dbReference type="ARBA" id="ARBA00022840"/>
    </source>
</evidence>